<name>A3LXX1_PICST</name>
<dbReference type="EMBL" id="CP000500">
    <property type="protein sequence ID" value="ABN67536.2"/>
    <property type="molecule type" value="Genomic_DNA"/>
</dbReference>
<keyword evidence="3" id="KW-1185">Reference proteome</keyword>
<sequence length="796" mass="91873">MSTYNPRKKADSASNDLPTTGPPSHRAIYNAIHLPTTFNLLRYKHFSSKSFSSRPENPTRSGLPSDPASNSSNTSSNSNSSSQFGSSKYARSMDLMEKQLLNRLNFRTFNSDSILVINAVLALTAYYMRSNCLKAFSNFGSNDPQQIQNYQQFRNFLIKISAKYYGIAIHKLRTMLSRKDYNVTIAIIVSSFMNKISIYEDADLNQSVTFSKGVIGIFNDILSNFKQSNARFLRLFNISNESSYTSANDVSWIINFLVFASKSIFFPTYDPTILLEYNQTLIEYRDILHELNRQGIQPSQHVIFNFNHLFSYTQQLLLFIQSHNTNNINQYPILLYKLLRHWLIILPSKVHVLEYLSDPLEKTLMYLFRTLTKILDNLFPSVIFYFLHTFSGGLSLWYEPNYELDPKIVTPQEMSSFPTPIQHHLIRITIYSVRVCTFFQKRSNILSIFFGDQRLKQELSPQIIQANINEVMIKAFKKTKIRLYHYIHLPNVVQFTKTNVIFDNIQQRFGAKMLYYYNQGHYDHFMSKNSDKSYNNVFKKDSIDPIINFHMNNISQSGFETANDNKRFGSMDGSSSFSSSTTASPPDTGRSVPVSLPFTTTMGSSAPINYYTIFEDNFSSILTKKLSQEYEDLFRSGDNSLFVNPDSAPFLDLQLNPQNRLFFGDNDPLRIAEISTDIIFKRRLQNLFTNTEIYNLIVNLHNTRNRRLSAIMSEPASTISISRQPSVTSTNVQLMESIHHEIEVEHRENIKNVRKRSGSKSKKKISPEESPVEKVQEKLSDVDNFYDDLNEKYFAL</sequence>
<feature type="compositionally biased region" description="Basic and acidic residues" evidence="1">
    <location>
        <begin position="765"/>
        <end position="776"/>
    </location>
</feature>
<organism evidence="2 3">
    <name type="scientific">Scheffersomyces stipitis (strain ATCC 58785 / CBS 6054 / NBRC 10063 / NRRL Y-11545)</name>
    <name type="common">Yeast</name>
    <name type="synonym">Pichia stipitis</name>
    <dbReference type="NCBI Taxonomy" id="322104"/>
    <lineage>
        <taxon>Eukaryota</taxon>
        <taxon>Fungi</taxon>
        <taxon>Dikarya</taxon>
        <taxon>Ascomycota</taxon>
        <taxon>Saccharomycotina</taxon>
        <taxon>Pichiomycetes</taxon>
        <taxon>Debaryomycetaceae</taxon>
        <taxon>Scheffersomyces</taxon>
    </lineage>
</organism>
<feature type="region of interest" description="Disordered" evidence="1">
    <location>
        <begin position="751"/>
        <end position="776"/>
    </location>
</feature>
<evidence type="ECO:0000313" key="3">
    <source>
        <dbReference type="Proteomes" id="UP000002258"/>
    </source>
</evidence>
<dbReference type="AlphaFoldDB" id="A3LXX1"/>
<feature type="region of interest" description="Disordered" evidence="1">
    <location>
        <begin position="570"/>
        <end position="592"/>
    </location>
</feature>
<feature type="region of interest" description="Disordered" evidence="1">
    <location>
        <begin position="1"/>
        <end position="24"/>
    </location>
</feature>
<feature type="compositionally biased region" description="Low complexity" evidence="1">
    <location>
        <begin position="570"/>
        <end position="587"/>
    </location>
</feature>
<dbReference type="Proteomes" id="UP000002258">
    <property type="component" value="Chromosome 6"/>
</dbReference>
<feature type="compositionally biased region" description="Low complexity" evidence="1">
    <location>
        <begin position="69"/>
        <end position="85"/>
    </location>
</feature>
<accession>A3LXX1</accession>
<dbReference type="RefSeq" id="XP_001385565.2">
    <property type="nucleotide sequence ID" value="XM_001385528.1"/>
</dbReference>
<evidence type="ECO:0000256" key="1">
    <source>
        <dbReference type="SAM" id="MobiDB-lite"/>
    </source>
</evidence>
<dbReference type="eggNOG" id="ENOG502RIX0">
    <property type="taxonomic scope" value="Eukaryota"/>
</dbReference>
<reference evidence="2 3" key="1">
    <citation type="journal article" date="2007" name="Nat. Biotechnol.">
        <title>Genome sequence of the lignocellulose-bioconverting and xylose-fermenting yeast Pichia stipitis.</title>
        <authorList>
            <person name="Jeffries T.W."/>
            <person name="Grigoriev I.V."/>
            <person name="Grimwood J."/>
            <person name="Laplaza J.M."/>
            <person name="Aerts A."/>
            <person name="Salamov A."/>
            <person name="Schmutz J."/>
            <person name="Lindquist E."/>
            <person name="Dehal P."/>
            <person name="Shapiro H."/>
            <person name="Jin Y.S."/>
            <person name="Passoth V."/>
            <person name="Richardson P.M."/>
        </authorList>
    </citation>
    <scope>NUCLEOTIDE SEQUENCE [LARGE SCALE GENOMIC DNA]</scope>
    <source>
        <strain evidence="3">ATCC 58785 / CBS 6054 / NBRC 10063 / NRRL Y-11545</strain>
    </source>
</reference>
<dbReference type="GeneID" id="4840178"/>
<dbReference type="InParanoid" id="A3LXX1"/>
<gene>
    <name evidence="2" type="ORF">PICST_32968</name>
</gene>
<evidence type="ECO:0000313" key="2">
    <source>
        <dbReference type="EMBL" id="ABN67536.2"/>
    </source>
</evidence>
<dbReference type="KEGG" id="pic:PICST_32968"/>
<protein>
    <submittedName>
        <fullName evidence="2">Uncharacterized protein</fullName>
    </submittedName>
</protein>
<feature type="compositionally biased region" description="Basic residues" evidence="1">
    <location>
        <begin position="752"/>
        <end position="764"/>
    </location>
</feature>
<dbReference type="STRING" id="322104.A3LXX1"/>
<dbReference type="HOGENOM" id="CLU_353046_0_0_1"/>
<dbReference type="OrthoDB" id="3980595at2759"/>
<feature type="compositionally biased region" description="Polar residues" evidence="1">
    <location>
        <begin position="49"/>
        <end position="62"/>
    </location>
</feature>
<feature type="region of interest" description="Disordered" evidence="1">
    <location>
        <begin position="49"/>
        <end position="85"/>
    </location>
</feature>
<proteinExistence type="predicted"/>